<dbReference type="InterPro" id="IPR051483">
    <property type="entry name" value="MAP7_domain-containing"/>
</dbReference>
<dbReference type="GO" id="GO:0000226">
    <property type="term" value="P:microtubule cytoskeleton organization"/>
    <property type="evidence" value="ECO:0007669"/>
    <property type="project" value="InterPro"/>
</dbReference>
<feature type="compositionally biased region" description="Low complexity" evidence="6">
    <location>
        <begin position="443"/>
        <end position="462"/>
    </location>
</feature>
<feature type="compositionally biased region" description="Low complexity" evidence="6">
    <location>
        <begin position="314"/>
        <end position="325"/>
    </location>
</feature>
<feature type="compositionally biased region" description="Basic and acidic residues" evidence="6">
    <location>
        <begin position="891"/>
        <end position="903"/>
    </location>
</feature>
<feature type="compositionally biased region" description="Polar residues" evidence="6">
    <location>
        <begin position="623"/>
        <end position="632"/>
    </location>
</feature>
<evidence type="ECO:0000256" key="5">
    <source>
        <dbReference type="ARBA" id="ARBA00023212"/>
    </source>
</evidence>
<feature type="compositionally biased region" description="Polar residues" evidence="6">
    <location>
        <begin position="70"/>
        <end position="81"/>
    </location>
</feature>
<feature type="region of interest" description="Disordered" evidence="6">
    <location>
        <begin position="1"/>
        <end position="48"/>
    </location>
</feature>
<feature type="region of interest" description="Disordered" evidence="6">
    <location>
        <begin position="259"/>
        <end position="289"/>
    </location>
</feature>
<keyword evidence="3" id="KW-0963">Cytoplasm</keyword>
<organism evidence="7">
    <name type="scientific">Xenopsylla cheopis</name>
    <name type="common">Oriental rat flea</name>
    <name type="synonym">Pulex cheopis</name>
    <dbReference type="NCBI Taxonomy" id="163159"/>
    <lineage>
        <taxon>Eukaryota</taxon>
        <taxon>Metazoa</taxon>
        <taxon>Ecdysozoa</taxon>
        <taxon>Arthropoda</taxon>
        <taxon>Hexapoda</taxon>
        <taxon>Insecta</taxon>
        <taxon>Pterygota</taxon>
        <taxon>Neoptera</taxon>
        <taxon>Endopterygota</taxon>
        <taxon>Siphonaptera</taxon>
        <taxon>Pulicidae</taxon>
        <taxon>Xenopsyllinae</taxon>
        <taxon>Xenopsylla</taxon>
    </lineage>
</organism>
<feature type="compositionally biased region" description="Basic and acidic residues" evidence="6">
    <location>
        <begin position="811"/>
        <end position="864"/>
    </location>
</feature>
<accession>A0A6M2DSM8</accession>
<feature type="region of interest" description="Disordered" evidence="6">
    <location>
        <begin position="304"/>
        <end position="373"/>
    </location>
</feature>
<evidence type="ECO:0000313" key="7">
    <source>
        <dbReference type="EMBL" id="NOV49192.1"/>
    </source>
</evidence>
<dbReference type="Pfam" id="PF05672">
    <property type="entry name" value="MAP7"/>
    <property type="match status" value="1"/>
</dbReference>
<keyword evidence="4" id="KW-0175">Coiled coil</keyword>
<evidence type="ECO:0000256" key="1">
    <source>
        <dbReference type="ARBA" id="ARBA00004245"/>
    </source>
</evidence>
<evidence type="ECO:0000256" key="3">
    <source>
        <dbReference type="ARBA" id="ARBA00022490"/>
    </source>
</evidence>
<feature type="compositionally biased region" description="Polar residues" evidence="6">
    <location>
        <begin position="936"/>
        <end position="946"/>
    </location>
</feature>
<evidence type="ECO:0000256" key="6">
    <source>
        <dbReference type="SAM" id="MobiDB-lite"/>
    </source>
</evidence>
<feature type="compositionally biased region" description="Polar residues" evidence="6">
    <location>
        <begin position="357"/>
        <end position="372"/>
    </location>
</feature>
<reference evidence="7" key="1">
    <citation type="submission" date="2020-03" db="EMBL/GenBank/DDBJ databases">
        <title>Transcriptomic Profiling of the Digestive Tract of the Rat Flea, Xenopsylla cheopis, Following Blood Feeding and Infection with Yersinia pestis.</title>
        <authorList>
            <person name="Bland D.M."/>
            <person name="Martens C.A."/>
            <person name="Virtaneva K."/>
            <person name="Kanakabandi K."/>
            <person name="Long D."/>
            <person name="Rosenke R."/>
            <person name="Saturday G.A."/>
            <person name="Hoyt F.H."/>
            <person name="Bruno D.P."/>
            <person name="Ribeiro J.M.C."/>
            <person name="Hinnebusch J."/>
        </authorList>
    </citation>
    <scope>NUCLEOTIDE SEQUENCE</scope>
</reference>
<dbReference type="EMBL" id="GIIL01005466">
    <property type="protein sequence ID" value="NOV49192.1"/>
    <property type="molecule type" value="Transcribed_RNA"/>
</dbReference>
<feature type="region of interest" description="Disordered" evidence="6">
    <location>
        <begin position="811"/>
        <end position="998"/>
    </location>
</feature>
<feature type="region of interest" description="Disordered" evidence="6">
    <location>
        <begin position="406"/>
        <end position="584"/>
    </location>
</feature>
<dbReference type="InterPro" id="IPR008604">
    <property type="entry name" value="MAP7_fam"/>
</dbReference>
<feature type="compositionally biased region" description="Low complexity" evidence="6">
    <location>
        <begin position="912"/>
        <end position="922"/>
    </location>
</feature>
<feature type="compositionally biased region" description="Basic and acidic residues" evidence="6">
    <location>
        <begin position="924"/>
        <end position="934"/>
    </location>
</feature>
<feature type="compositionally biased region" description="Polar residues" evidence="6">
    <location>
        <begin position="879"/>
        <end position="890"/>
    </location>
</feature>
<feature type="compositionally biased region" description="Basic and acidic residues" evidence="6">
    <location>
        <begin position="687"/>
        <end position="709"/>
    </location>
</feature>
<feature type="compositionally biased region" description="Basic and acidic residues" evidence="6">
    <location>
        <begin position="733"/>
        <end position="787"/>
    </location>
</feature>
<protein>
    <submittedName>
        <fullName evidence="7">Putative trichohyalin-plectin-similarity domain protein</fullName>
    </submittedName>
</protein>
<feature type="region of interest" description="Disordered" evidence="6">
    <location>
        <begin position="610"/>
        <end position="652"/>
    </location>
</feature>
<feature type="compositionally biased region" description="Basic and acidic residues" evidence="6">
    <location>
        <begin position="504"/>
        <end position="518"/>
    </location>
</feature>
<feature type="compositionally biased region" description="Low complexity" evidence="6">
    <location>
        <begin position="956"/>
        <end position="974"/>
    </location>
</feature>
<sequence length="1085" mass="119970">MADSGGEKGIIADNKAGAAPTGDALRHSRPSSVNKGRRRVRPMSMDATPINAHTMHWFAYLGPEPAADQAVQSDANPQEATALNDGHLSDGENEDVRRSTNFDAENNDPGGASAAGSRDRPATDERLRHVRDRQQEERQRRLEELRAQALAAQKFREQKEEERRKRIEEMRLRDNDRRSQVEERKKAIWEAERDRREAILRKNQEREARMETKRKNDRSNIVFAFGSSTPRMLEPADTGGSFWGHRRATSTTNVTFTAAPLTRRSSERELDGSKKRATSAGGLDRQPGEDRMATSMYEVFSWNEQQQTGASNAPVRVPVRRSVTPGSERSLHKRYSLAVAPHSTIDLDGESGHTKPNKSQATSAPPTPNTRHSAAVGAMSMSVCDEQTDGVSMPVSYQRTVVRRRTDLVPTIPSPRDTSSHLHGSRGSLSQHHGRSSGAGLRSGELTPSLSGSSSRPGSALSTQNASSLTGTVVRRPASAPRRPRPASIAGTGVTAENVTKHGMNGEKPKTAGDKDGASKPPLPKVHAAPRKSVPSKPETPKRTTTEKLSRPNSVKASPKLTPKATPLQSPGDGANKPDIANISKQVEVTNTTVVKTEIVNGKTDVSVQEEQTVITTGDVPAQGTNTEQQEPIATVSVPADGKTAIEPPKEDAAKVVGESIKITQEFINAESVKEEDVPQVTTVSEENDKAVPVHQPKAEPSKNEEAKAIDGALTENGDGVDMTASMIAKTRITTEEEAKAALAERRRLAREEAERQAELERRRQREAEEAELKRQREEEEKQRRLEEETLRLAEEQRKAEEQRLLQAIEETRQREQEEARRREEEIRQKAEREEQERKAREEAEKQREEMAKRLEQEEKEREARRKRVEAIMLRTRSKANNSATSTPNKAENDDKSPSEDNSKPNTEQSDSDQQTLTSSMQESFDKSVTEKENALFNSSIKLNNTPAPPANNGFQVNSDLVNKNNNQLNGDNLFKNDNENEKQSQNGHRNGPDLIDNTVEQNNTTNTLLDLSEFDNLANNTSTNVTNLKNAMQIQHSELITDMMTGVDGIIDLVDATNSNGQATIPPPIICFTDNSDNRDLSLL</sequence>
<feature type="compositionally biased region" description="Basic and acidic residues" evidence="6">
    <location>
        <begin position="539"/>
        <end position="550"/>
    </location>
</feature>
<comment type="similarity">
    <text evidence="2">Belongs to the MAP7 family.</text>
</comment>
<dbReference type="CDD" id="cd22249">
    <property type="entry name" value="UDM1_RNF168_RNF169-like"/>
    <property type="match status" value="1"/>
</dbReference>
<comment type="subcellular location">
    <subcellularLocation>
        <location evidence="1">Cytoplasm</location>
        <location evidence="1">Cytoskeleton</location>
    </subcellularLocation>
</comment>
<evidence type="ECO:0000256" key="4">
    <source>
        <dbReference type="ARBA" id="ARBA00023054"/>
    </source>
</evidence>
<evidence type="ECO:0000256" key="2">
    <source>
        <dbReference type="ARBA" id="ARBA00007525"/>
    </source>
</evidence>
<keyword evidence="5" id="KW-0206">Cytoskeleton</keyword>
<dbReference type="AlphaFoldDB" id="A0A6M2DSM8"/>
<dbReference type="PANTHER" id="PTHR15073:SF18">
    <property type="entry name" value="ENSCONSIN, ISOFORM F"/>
    <property type="match status" value="1"/>
</dbReference>
<name>A0A6M2DSM8_XENCH</name>
<feature type="compositionally biased region" description="Low complexity" evidence="6">
    <location>
        <begin position="421"/>
        <end position="431"/>
    </location>
</feature>
<feature type="compositionally biased region" description="Basic and acidic residues" evidence="6">
    <location>
        <begin position="264"/>
        <end position="274"/>
    </location>
</feature>
<dbReference type="GO" id="GO:0015630">
    <property type="term" value="C:microtubule cytoskeleton"/>
    <property type="evidence" value="ECO:0007669"/>
    <property type="project" value="InterPro"/>
</dbReference>
<feature type="compositionally biased region" description="Basic and acidic residues" evidence="6">
    <location>
        <begin position="87"/>
        <end position="100"/>
    </location>
</feature>
<feature type="region of interest" description="Disordered" evidence="6">
    <location>
        <begin position="677"/>
        <end position="787"/>
    </location>
</feature>
<feature type="compositionally biased region" description="Basic and acidic residues" evidence="6">
    <location>
        <begin position="117"/>
        <end position="143"/>
    </location>
</feature>
<dbReference type="PANTHER" id="PTHR15073">
    <property type="entry name" value="MICROTUBULE-ASSOCIATED PROTEIN"/>
    <property type="match status" value="1"/>
</dbReference>
<feature type="region of interest" description="Disordered" evidence="6">
    <location>
        <begin position="68"/>
        <end position="143"/>
    </location>
</feature>
<proteinExistence type="inferred from homology"/>